<dbReference type="Proteomes" id="UP000515598">
    <property type="component" value="Chromosome"/>
</dbReference>
<dbReference type="EMBL" id="NJGC01000019">
    <property type="protein sequence ID" value="PAM69457.1"/>
    <property type="molecule type" value="Genomic_DNA"/>
</dbReference>
<keyword evidence="4" id="KW-1133">Transmembrane helix</keyword>
<feature type="transmembrane region" description="Helical" evidence="4">
    <location>
        <begin position="6"/>
        <end position="22"/>
    </location>
</feature>
<proteinExistence type="inferred from homology"/>
<feature type="domain" description="Aspartyl/asparaginy/proline hydroxylase" evidence="5">
    <location>
        <begin position="72"/>
        <end position="225"/>
    </location>
</feature>
<name>A0A0K2Z8N9_STEMA</name>
<dbReference type="SUPFAM" id="SSF51197">
    <property type="entry name" value="Clavaminate synthase-like"/>
    <property type="match status" value="1"/>
</dbReference>
<evidence type="ECO:0000313" key="7">
    <source>
        <dbReference type="EMBL" id="PAM69457.1"/>
    </source>
</evidence>
<dbReference type="InterPro" id="IPR007803">
    <property type="entry name" value="Asp/Arg/Pro-Hydrxlase"/>
</dbReference>
<keyword evidence="2" id="KW-0223">Dioxygenase</keyword>
<dbReference type="InterPro" id="IPR027443">
    <property type="entry name" value="IPNS-like_sf"/>
</dbReference>
<feature type="transmembrane region" description="Helical" evidence="4">
    <location>
        <begin position="281"/>
        <end position="301"/>
    </location>
</feature>
<dbReference type="Pfam" id="PF05118">
    <property type="entry name" value="Asp_Arg_Hydrox"/>
    <property type="match status" value="1"/>
</dbReference>
<evidence type="ECO:0000256" key="3">
    <source>
        <dbReference type="ARBA" id="ARBA00023002"/>
    </source>
</evidence>
<evidence type="ECO:0000313" key="11">
    <source>
        <dbReference type="Proteomes" id="UP000515598"/>
    </source>
</evidence>
<dbReference type="EMBL" id="CP060025">
    <property type="protein sequence ID" value="QNG77398.1"/>
    <property type="molecule type" value="Genomic_DNA"/>
</dbReference>
<evidence type="ECO:0000313" key="6">
    <source>
        <dbReference type="EMBL" id="OWQ72540.1"/>
    </source>
</evidence>
<comment type="similarity">
    <text evidence="1">Belongs to the aspartyl/asparaginyl beta-hydroxylase family.</text>
</comment>
<evidence type="ECO:0000313" key="9">
    <source>
        <dbReference type="Proteomes" id="UP000197090"/>
    </source>
</evidence>
<dbReference type="PANTHER" id="PTHR46332:SF5">
    <property type="entry name" value="ASPARTATE BETA-HYDROXYLASE DOMAIN CONTAINING 2"/>
    <property type="match status" value="1"/>
</dbReference>
<evidence type="ECO:0000259" key="5">
    <source>
        <dbReference type="Pfam" id="PF05118"/>
    </source>
</evidence>
<accession>A0A0K2Z8N9</accession>
<evidence type="ECO:0000256" key="4">
    <source>
        <dbReference type="SAM" id="Phobius"/>
    </source>
</evidence>
<reference evidence="6 9" key="2">
    <citation type="submission" date="2017-06" db="EMBL/GenBank/DDBJ databases">
        <authorList>
            <person name="Kim H.J."/>
            <person name="Triplett B.A."/>
        </authorList>
    </citation>
    <scope>NUCLEOTIDE SEQUENCE [LARGE SCALE GENOMIC DNA]</scope>
    <source>
        <strain evidence="6 9">594</strain>
    </source>
</reference>
<dbReference type="EMBL" id="NIVX01000086">
    <property type="protein sequence ID" value="OWQ72540.1"/>
    <property type="molecule type" value="Genomic_DNA"/>
</dbReference>
<keyword evidence="3" id="KW-0560">Oxidoreductase</keyword>
<dbReference type="InterPro" id="IPR051821">
    <property type="entry name" value="Asp/Asn_beta-hydroxylase"/>
</dbReference>
<evidence type="ECO:0000256" key="1">
    <source>
        <dbReference type="ARBA" id="ARBA00007730"/>
    </source>
</evidence>
<evidence type="ECO:0000313" key="8">
    <source>
        <dbReference type="EMBL" id="QNG77398.1"/>
    </source>
</evidence>
<evidence type="ECO:0000256" key="2">
    <source>
        <dbReference type="ARBA" id="ARBA00022964"/>
    </source>
</evidence>
<dbReference type="Gene3D" id="2.60.120.330">
    <property type="entry name" value="B-lactam Antibiotic, Isopenicillin N Synthase, Chain"/>
    <property type="match status" value="1"/>
</dbReference>
<keyword evidence="4" id="KW-0472">Membrane</keyword>
<protein>
    <submittedName>
        <fullName evidence="8">Aspartyl/asparaginyl beta-hydroxylase domain-containing protein</fullName>
    </submittedName>
    <submittedName>
        <fullName evidence="6">Lipid A hydroxylase LpxO</fullName>
    </submittedName>
</protein>
<reference evidence="7 10" key="1">
    <citation type="submission" date="2017-06" db="EMBL/GenBank/DDBJ databases">
        <title>Genome sequencing and assembly of Stenotrophomonas maltophilia DF07.</title>
        <authorList>
            <person name="Iyer R."/>
        </authorList>
    </citation>
    <scope>NUCLEOTIDE SEQUENCE [LARGE SCALE GENOMIC DNA]</scope>
    <source>
        <strain evidence="7 10">DF07</strain>
    </source>
</reference>
<organism evidence="6 9">
    <name type="scientific">Stenotrophomonas maltophilia</name>
    <name type="common">Pseudomonas maltophilia</name>
    <name type="synonym">Xanthomonas maltophilia</name>
    <dbReference type="NCBI Taxonomy" id="40324"/>
    <lineage>
        <taxon>Bacteria</taxon>
        <taxon>Pseudomonadati</taxon>
        <taxon>Pseudomonadota</taxon>
        <taxon>Gammaproteobacteria</taxon>
        <taxon>Lysobacterales</taxon>
        <taxon>Lysobacteraceae</taxon>
        <taxon>Stenotrophomonas</taxon>
        <taxon>Stenotrophomonas maltophilia group</taxon>
    </lineage>
</organism>
<evidence type="ECO:0000313" key="10">
    <source>
        <dbReference type="Proteomes" id="UP000216433"/>
    </source>
</evidence>
<dbReference type="AlphaFoldDB" id="A0A0K2Z8N9"/>
<sequence>MIIKIVIAALFVACVLYIHFRGKVRARWSRQLLDHSSFMAPINVVMYMFSKVPTTPFLDPGKEFPQLEPLRQNWQMIRDEALALRDAQKIAASSTFNDAGFNSFFRRGWKRFYLKWYGPSHPSAKTLCPKTTALIESIPDVRAAMFAQLPPGSELRPHRDPFAGSLRLHLGLSTPNDDACYIEVDGIKKSWRDGEWMMFDETYIHHAHNETQQDRVILFCDIARPLRFGLPGLFNRAVAATLLAGGASPNLPGDPTGGVNKAFGSVYKVRLKAKALRERSVVAYQLIKWGLVVAVIAGIWAL</sequence>
<reference evidence="8 11" key="3">
    <citation type="submission" date="2020-08" db="EMBL/GenBank/DDBJ databases">
        <title>Phenotypic and transcriptomic analysis of seven clinical Stenotrophomonas maltophilia isolates identify a small set of shared and commonly regulated genes involved in biofilm lifestyle.</title>
        <authorList>
            <person name="Alio I."/>
            <person name="Gudzuhn M."/>
            <person name="Streit W."/>
        </authorList>
    </citation>
    <scope>NUCLEOTIDE SEQUENCE [LARGE SCALE GENOMIC DNA]</scope>
    <source>
        <strain evidence="8 11">UHH_SKK55</strain>
    </source>
</reference>
<dbReference type="Proteomes" id="UP000197090">
    <property type="component" value="Unassembled WGS sequence"/>
</dbReference>
<keyword evidence="4" id="KW-0812">Transmembrane</keyword>
<dbReference type="OrthoDB" id="21665at2"/>
<gene>
    <name evidence="6" type="ORF">CEE63_14290</name>
    <name evidence="7" type="ORF">CEK00_15630</name>
    <name evidence="8" type="ORF">GPNADHDJ_01584</name>
</gene>
<dbReference type="GO" id="GO:0051213">
    <property type="term" value="F:dioxygenase activity"/>
    <property type="evidence" value="ECO:0007669"/>
    <property type="project" value="UniProtKB-KW"/>
</dbReference>
<dbReference type="Proteomes" id="UP000216433">
    <property type="component" value="Unassembled WGS sequence"/>
</dbReference>
<dbReference type="PANTHER" id="PTHR46332">
    <property type="entry name" value="ASPARTATE BETA-HYDROXYLASE DOMAIN-CONTAINING PROTEIN 2"/>
    <property type="match status" value="1"/>
</dbReference>